<evidence type="ECO:0000313" key="2">
    <source>
        <dbReference type="Proteomes" id="UP000316095"/>
    </source>
</evidence>
<keyword evidence="2" id="KW-1185">Reference proteome</keyword>
<gene>
    <name evidence="1" type="ORF">Pan54_48170</name>
</gene>
<sequence>MLNQWSQSDVIQIETPRPEQIYKGLDALCTAMNMEATLLADIEEQLGYTPQWDNLIEDYGLF</sequence>
<dbReference type="RefSeq" id="WP_146505798.1">
    <property type="nucleotide sequence ID" value="NZ_SJPG01000001.1"/>
</dbReference>
<protein>
    <submittedName>
        <fullName evidence="1">Uncharacterized protein</fullName>
    </submittedName>
</protein>
<name>A0A5C5XLF9_9PLAN</name>
<dbReference type="AlphaFoldDB" id="A0A5C5XLF9"/>
<dbReference type="Proteomes" id="UP000316095">
    <property type="component" value="Unassembled WGS sequence"/>
</dbReference>
<organism evidence="1 2">
    <name type="scientific">Rubinisphaera italica</name>
    <dbReference type="NCBI Taxonomy" id="2527969"/>
    <lineage>
        <taxon>Bacteria</taxon>
        <taxon>Pseudomonadati</taxon>
        <taxon>Planctomycetota</taxon>
        <taxon>Planctomycetia</taxon>
        <taxon>Planctomycetales</taxon>
        <taxon>Planctomycetaceae</taxon>
        <taxon>Rubinisphaera</taxon>
    </lineage>
</organism>
<proteinExistence type="predicted"/>
<dbReference type="EMBL" id="SJPG01000001">
    <property type="protein sequence ID" value="TWT64056.1"/>
    <property type="molecule type" value="Genomic_DNA"/>
</dbReference>
<evidence type="ECO:0000313" key="1">
    <source>
        <dbReference type="EMBL" id="TWT64056.1"/>
    </source>
</evidence>
<accession>A0A5C5XLF9</accession>
<reference evidence="1 2" key="1">
    <citation type="submission" date="2019-02" db="EMBL/GenBank/DDBJ databases">
        <title>Deep-cultivation of Planctomycetes and their phenomic and genomic characterization uncovers novel biology.</title>
        <authorList>
            <person name="Wiegand S."/>
            <person name="Jogler M."/>
            <person name="Boedeker C."/>
            <person name="Pinto D."/>
            <person name="Vollmers J."/>
            <person name="Rivas-Marin E."/>
            <person name="Kohn T."/>
            <person name="Peeters S.H."/>
            <person name="Heuer A."/>
            <person name="Rast P."/>
            <person name="Oberbeckmann S."/>
            <person name="Bunk B."/>
            <person name="Jeske O."/>
            <person name="Meyerdierks A."/>
            <person name="Storesund J.E."/>
            <person name="Kallscheuer N."/>
            <person name="Luecker S."/>
            <person name="Lage O.M."/>
            <person name="Pohl T."/>
            <person name="Merkel B.J."/>
            <person name="Hornburger P."/>
            <person name="Mueller R.-W."/>
            <person name="Bruemmer F."/>
            <person name="Labrenz M."/>
            <person name="Spormann A.M."/>
            <person name="Op Den Camp H."/>
            <person name="Overmann J."/>
            <person name="Amann R."/>
            <person name="Jetten M.S.M."/>
            <person name="Mascher T."/>
            <person name="Medema M.H."/>
            <person name="Devos D.P."/>
            <person name="Kaster A.-K."/>
            <person name="Ovreas L."/>
            <person name="Rohde M."/>
            <person name="Galperin M.Y."/>
            <person name="Jogler C."/>
        </authorList>
    </citation>
    <scope>NUCLEOTIDE SEQUENCE [LARGE SCALE GENOMIC DNA]</scope>
    <source>
        <strain evidence="1 2">Pan54</strain>
    </source>
</reference>
<comment type="caution">
    <text evidence="1">The sequence shown here is derived from an EMBL/GenBank/DDBJ whole genome shotgun (WGS) entry which is preliminary data.</text>
</comment>